<keyword evidence="2" id="KW-1185">Reference proteome</keyword>
<evidence type="ECO:0000313" key="2">
    <source>
        <dbReference type="Proteomes" id="UP000643701"/>
    </source>
</evidence>
<proteinExistence type="predicted"/>
<name>A0A967AIQ6_9FLAO</name>
<dbReference type="Proteomes" id="UP000643701">
    <property type="component" value="Unassembled WGS sequence"/>
</dbReference>
<sequence length="78" mass="8672">MKIKKIQLMLLLSFLFAGDIIGYQGDSGNLKNAIKRGTTVSHTHIKIKNSIGTIINPEDWIGSLTITENEKINNNDCE</sequence>
<dbReference type="RefSeq" id="WP_166400310.1">
    <property type="nucleotide sequence ID" value="NZ_JAANAS010000050.1"/>
</dbReference>
<gene>
    <name evidence="1" type="ORF">G7034_07335</name>
</gene>
<evidence type="ECO:0000313" key="1">
    <source>
        <dbReference type="EMBL" id="NGZ90060.1"/>
    </source>
</evidence>
<accession>A0A967AIQ6</accession>
<organism evidence="1 2">
    <name type="scientific">Psychroflexus maritimus</name>
    <dbReference type="NCBI Taxonomy" id="2714865"/>
    <lineage>
        <taxon>Bacteria</taxon>
        <taxon>Pseudomonadati</taxon>
        <taxon>Bacteroidota</taxon>
        <taxon>Flavobacteriia</taxon>
        <taxon>Flavobacteriales</taxon>
        <taxon>Flavobacteriaceae</taxon>
        <taxon>Psychroflexus</taxon>
    </lineage>
</organism>
<reference evidence="1" key="1">
    <citation type="submission" date="2020-03" db="EMBL/GenBank/DDBJ databases">
        <title>Psychroflexus Maritimus sp. nov., isolate from marine sediment.</title>
        <authorList>
            <person name="Zhong Y.-L."/>
        </authorList>
    </citation>
    <scope>NUCLEOTIDE SEQUENCE</scope>
    <source>
        <strain evidence="1">C1</strain>
    </source>
</reference>
<protein>
    <submittedName>
        <fullName evidence="1">Uncharacterized protein</fullName>
    </submittedName>
</protein>
<comment type="caution">
    <text evidence="1">The sequence shown here is derived from an EMBL/GenBank/DDBJ whole genome shotgun (WGS) entry which is preliminary data.</text>
</comment>
<dbReference type="AlphaFoldDB" id="A0A967AIQ6"/>
<dbReference type="EMBL" id="JAANAS010000050">
    <property type="protein sequence ID" value="NGZ90060.1"/>
    <property type="molecule type" value="Genomic_DNA"/>
</dbReference>